<reference evidence="3" key="1">
    <citation type="journal article" date="2017" name="Nat. Ecol. Evol.">
        <title>Genome expansion and lineage-specific genetic innovations in the forest pathogenic fungi Armillaria.</title>
        <authorList>
            <person name="Sipos G."/>
            <person name="Prasanna A.N."/>
            <person name="Walter M.C."/>
            <person name="O'Connor E."/>
            <person name="Balint B."/>
            <person name="Krizsan K."/>
            <person name="Kiss B."/>
            <person name="Hess J."/>
            <person name="Varga T."/>
            <person name="Slot J."/>
            <person name="Riley R."/>
            <person name="Boka B."/>
            <person name="Rigling D."/>
            <person name="Barry K."/>
            <person name="Lee J."/>
            <person name="Mihaltcheva S."/>
            <person name="LaButti K."/>
            <person name="Lipzen A."/>
            <person name="Waldron R."/>
            <person name="Moloney N.M."/>
            <person name="Sperisen C."/>
            <person name="Kredics L."/>
            <person name="Vagvoelgyi C."/>
            <person name="Patrignani A."/>
            <person name="Fitzpatrick D."/>
            <person name="Nagy I."/>
            <person name="Doyle S."/>
            <person name="Anderson J.B."/>
            <person name="Grigoriev I.V."/>
            <person name="Gueldener U."/>
            <person name="Muensterkoetter M."/>
            <person name="Nagy L.G."/>
        </authorList>
    </citation>
    <scope>NUCLEOTIDE SEQUENCE [LARGE SCALE GENOMIC DNA]</scope>
    <source>
        <strain evidence="3">Ar21-2</strain>
    </source>
</reference>
<dbReference type="InParanoid" id="A0A2H3DCL5"/>
<protein>
    <submittedName>
        <fullName evidence="2">Uncharacterized protein</fullName>
    </submittedName>
</protein>
<evidence type="ECO:0000313" key="2">
    <source>
        <dbReference type="EMBL" id="PBK85206.1"/>
    </source>
</evidence>
<keyword evidence="3" id="KW-1185">Reference proteome</keyword>
<dbReference type="EMBL" id="KZ293692">
    <property type="protein sequence ID" value="PBK85206.1"/>
    <property type="molecule type" value="Genomic_DNA"/>
</dbReference>
<dbReference type="Proteomes" id="UP000217790">
    <property type="component" value="Unassembled WGS sequence"/>
</dbReference>
<dbReference type="STRING" id="47427.A0A2H3DCL5"/>
<organism evidence="2 3">
    <name type="scientific">Armillaria gallica</name>
    <name type="common">Bulbous honey fungus</name>
    <name type="synonym">Armillaria bulbosa</name>
    <dbReference type="NCBI Taxonomy" id="47427"/>
    <lineage>
        <taxon>Eukaryota</taxon>
        <taxon>Fungi</taxon>
        <taxon>Dikarya</taxon>
        <taxon>Basidiomycota</taxon>
        <taxon>Agaricomycotina</taxon>
        <taxon>Agaricomycetes</taxon>
        <taxon>Agaricomycetidae</taxon>
        <taxon>Agaricales</taxon>
        <taxon>Marasmiineae</taxon>
        <taxon>Physalacriaceae</taxon>
        <taxon>Armillaria</taxon>
    </lineage>
</organism>
<sequence length="374" mass="42205">MEFKAGVWDGLVLMEKLVYNHGNGPGPHVSTFLVIILNPELDKDIWQNQIRCPVYLHLSSVGASFLAEDFLACGDGIGFVKAQYLHSQQHTLMVQKFGLQFSNVHSQSLGPLSARELGSGTLELTLRGCTTSEAEEHPNEHIRCQDLGMDAGLSYLEDEKEDHRLLEAIRDTLYVREGDTTYPVIRRWVHVSVSILAEVGAETLHPSLEDVMVFEQEKEEKDQDNKDMEFSMCISCATCGMKTGDQYEKSHVCWAKIQYNFQGKWNEVPHVQVLESDISYAESLFSLKEGKDDLEKVKIQQKICAWLFPEYHLIAVDGLPTAVSAKEDKVSTFYPPTTSSKKSIPDLRESFHQKEQAPSTELGCMPMERLSDVQ</sequence>
<dbReference type="OrthoDB" id="10538311at2759"/>
<dbReference type="AlphaFoldDB" id="A0A2H3DCL5"/>
<evidence type="ECO:0000313" key="3">
    <source>
        <dbReference type="Proteomes" id="UP000217790"/>
    </source>
</evidence>
<gene>
    <name evidence="2" type="ORF">ARMGADRAFT_1129661</name>
</gene>
<name>A0A2H3DCL5_ARMGA</name>
<proteinExistence type="predicted"/>
<evidence type="ECO:0000256" key="1">
    <source>
        <dbReference type="SAM" id="MobiDB-lite"/>
    </source>
</evidence>
<accession>A0A2H3DCL5</accession>
<feature type="region of interest" description="Disordered" evidence="1">
    <location>
        <begin position="350"/>
        <end position="374"/>
    </location>
</feature>